<evidence type="ECO:0000256" key="2">
    <source>
        <dbReference type="RuleBase" id="RU003616"/>
    </source>
</evidence>
<dbReference type="InterPro" id="IPR031107">
    <property type="entry name" value="Small_HSP"/>
</dbReference>
<protein>
    <submittedName>
        <fullName evidence="4">Molecular chaperone (Small heat shock protein)</fullName>
    </submittedName>
</protein>
<name>H5Y3I8_9FIRM</name>
<dbReference type="Pfam" id="PF00011">
    <property type="entry name" value="HSP20"/>
    <property type="match status" value="1"/>
</dbReference>
<feature type="domain" description="SHSP" evidence="3">
    <location>
        <begin position="39"/>
        <end position="150"/>
    </location>
</feature>
<dbReference type="STRING" id="768710.DesyoDRAFT_1994"/>
<keyword evidence="5" id="KW-1185">Reference proteome</keyword>
<dbReference type="InterPro" id="IPR008978">
    <property type="entry name" value="HSP20-like_chaperone"/>
</dbReference>
<evidence type="ECO:0000259" key="3">
    <source>
        <dbReference type="PROSITE" id="PS01031"/>
    </source>
</evidence>
<dbReference type="AlphaFoldDB" id="H5Y3I8"/>
<dbReference type="eggNOG" id="COG0071">
    <property type="taxonomic scope" value="Bacteria"/>
</dbReference>
<gene>
    <name evidence="4" type="ORF">DesyoDRAFT_1994</name>
</gene>
<organism evidence="4 5">
    <name type="scientific">Desulfosporosinus youngiae DSM 17734</name>
    <dbReference type="NCBI Taxonomy" id="768710"/>
    <lineage>
        <taxon>Bacteria</taxon>
        <taxon>Bacillati</taxon>
        <taxon>Bacillota</taxon>
        <taxon>Clostridia</taxon>
        <taxon>Eubacteriales</taxon>
        <taxon>Desulfitobacteriaceae</taxon>
        <taxon>Desulfosporosinus</taxon>
    </lineage>
</organism>
<comment type="similarity">
    <text evidence="1 2">Belongs to the small heat shock protein (HSP20) family.</text>
</comment>
<dbReference type="RefSeq" id="WP_007782371.1">
    <property type="nucleotide sequence ID" value="NZ_CM001441.1"/>
</dbReference>
<sequence length="150" mass="17601">MFDIVPFARRSSGIQKYNNLFDLEGIFEGFFNDRHFPSLYKNSAQMKVDVKENENEFILEAELPGIKKEDVNLQIDDDRLTISVQKNEQTEEEKDNYIRRERNYSSMTRSFVIPNVETDNVNAKFENGLLFITLPKKQEKAIKGKQIEID</sequence>
<dbReference type="OrthoDB" id="9811615at2"/>
<dbReference type="CDD" id="cd06471">
    <property type="entry name" value="ACD_LpsHSP_like"/>
    <property type="match status" value="1"/>
</dbReference>
<accession>H5Y3I8</accession>
<dbReference type="HOGENOM" id="CLU_046737_8_3_9"/>
<evidence type="ECO:0000256" key="1">
    <source>
        <dbReference type="PROSITE-ProRule" id="PRU00285"/>
    </source>
</evidence>
<keyword evidence="4" id="KW-0346">Stress response</keyword>
<dbReference type="PROSITE" id="PS01031">
    <property type="entry name" value="SHSP"/>
    <property type="match status" value="1"/>
</dbReference>
<proteinExistence type="inferred from homology"/>
<dbReference type="Gene3D" id="2.60.40.790">
    <property type="match status" value="1"/>
</dbReference>
<evidence type="ECO:0000313" key="5">
    <source>
        <dbReference type="Proteomes" id="UP000005104"/>
    </source>
</evidence>
<reference evidence="4 5" key="1">
    <citation type="submission" date="2011-11" db="EMBL/GenBank/DDBJ databases">
        <title>The Noncontiguous Finished genome of Desulfosporosinus youngiae DSM 17734.</title>
        <authorList>
            <consortium name="US DOE Joint Genome Institute (JGI-PGF)"/>
            <person name="Lucas S."/>
            <person name="Han J."/>
            <person name="Lapidus A."/>
            <person name="Cheng J.-F."/>
            <person name="Goodwin L."/>
            <person name="Pitluck S."/>
            <person name="Peters L."/>
            <person name="Ovchinnikova G."/>
            <person name="Lu M."/>
            <person name="Land M.L."/>
            <person name="Hauser L."/>
            <person name="Pester M."/>
            <person name="Spring S."/>
            <person name="Ollivier B."/>
            <person name="Rattei T."/>
            <person name="Klenk H.-P."/>
            <person name="Wagner M."/>
            <person name="Loy A."/>
            <person name="Woyke T.J."/>
        </authorList>
    </citation>
    <scope>NUCLEOTIDE SEQUENCE [LARGE SCALE GENOMIC DNA]</scope>
    <source>
        <strain evidence="4 5">DSM 17734</strain>
    </source>
</reference>
<dbReference type="PANTHER" id="PTHR11527">
    <property type="entry name" value="HEAT-SHOCK PROTEIN 20 FAMILY MEMBER"/>
    <property type="match status" value="1"/>
</dbReference>
<dbReference type="EMBL" id="CM001441">
    <property type="protein sequence ID" value="EHQ89097.1"/>
    <property type="molecule type" value="Genomic_DNA"/>
</dbReference>
<dbReference type="SUPFAM" id="SSF49764">
    <property type="entry name" value="HSP20-like chaperones"/>
    <property type="match status" value="1"/>
</dbReference>
<evidence type="ECO:0000313" key="4">
    <source>
        <dbReference type="EMBL" id="EHQ89097.1"/>
    </source>
</evidence>
<dbReference type="Proteomes" id="UP000005104">
    <property type="component" value="Chromosome"/>
</dbReference>
<dbReference type="InterPro" id="IPR002068">
    <property type="entry name" value="A-crystallin/Hsp20_dom"/>
</dbReference>